<name>A0ABD2I4J2_9BILA</name>
<proteinExistence type="predicted"/>
<protein>
    <submittedName>
        <fullName evidence="1">Uncharacterized protein</fullName>
    </submittedName>
</protein>
<keyword evidence="2" id="KW-1185">Reference proteome</keyword>
<dbReference type="EMBL" id="JBICBT010001277">
    <property type="protein sequence ID" value="KAL3075404.1"/>
    <property type="molecule type" value="Genomic_DNA"/>
</dbReference>
<sequence length="95" mass="10592">MCRVKGIYTFLDIDTPRRTTTTTSSAATGRIGLVIGSAFDGQRRGQGVQQLSSIPTHSEDDFFTGWIPSMAMNGDGVIFRHRRRECRPCHVFINS</sequence>
<comment type="caution">
    <text evidence="1">The sequence shown here is derived from an EMBL/GenBank/DDBJ whole genome shotgun (WGS) entry which is preliminary data.</text>
</comment>
<gene>
    <name evidence="1" type="ORF">niasHT_036124</name>
</gene>
<dbReference type="AlphaFoldDB" id="A0ABD2I4J2"/>
<organism evidence="1 2">
    <name type="scientific">Heterodera trifolii</name>
    <dbReference type="NCBI Taxonomy" id="157864"/>
    <lineage>
        <taxon>Eukaryota</taxon>
        <taxon>Metazoa</taxon>
        <taxon>Ecdysozoa</taxon>
        <taxon>Nematoda</taxon>
        <taxon>Chromadorea</taxon>
        <taxon>Rhabditida</taxon>
        <taxon>Tylenchina</taxon>
        <taxon>Tylenchomorpha</taxon>
        <taxon>Tylenchoidea</taxon>
        <taxon>Heteroderidae</taxon>
        <taxon>Heteroderinae</taxon>
        <taxon>Heterodera</taxon>
    </lineage>
</organism>
<evidence type="ECO:0000313" key="1">
    <source>
        <dbReference type="EMBL" id="KAL3075404.1"/>
    </source>
</evidence>
<accession>A0ABD2I4J2</accession>
<evidence type="ECO:0000313" key="2">
    <source>
        <dbReference type="Proteomes" id="UP001620626"/>
    </source>
</evidence>
<reference evidence="1 2" key="1">
    <citation type="submission" date="2024-10" db="EMBL/GenBank/DDBJ databases">
        <authorList>
            <person name="Kim D."/>
        </authorList>
    </citation>
    <scope>NUCLEOTIDE SEQUENCE [LARGE SCALE GENOMIC DNA]</scope>
    <source>
        <strain evidence="1">BH-2024</strain>
    </source>
</reference>
<dbReference type="Proteomes" id="UP001620626">
    <property type="component" value="Unassembled WGS sequence"/>
</dbReference>